<dbReference type="GeneID" id="85436075"/>
<proteinExistence type="predicted"/>
<feature type="chain" id="PRO_5042165063" description="Secreted protein" evidence="1">
    <location>
        <begin position="18"/>
        <end position="89"/>
    </location>
</feature>
<reference evidence="2" key="1">
    <citation type="submission" date="2021-06" db="EMBL/GenBank/DDBJ databases">
        <title>Comparative genomics, transcriptomics and evolutionary studies reveal genomic signatures of adaptation to plant cell wall in hemibiotrophic fungi.</title>
        <authorList>
            <consortium name="DOE Joint Genome Institute"/>
            <person name="Baroncelli R."/>
            <person name="Diaz J.F."/>
            <person name="Benocci T."/>
            <person name="Peng M."/>
            <person name="Battaglia E."/>
            <person name="Haridas S."/>
            <person name="Andreopoulos W."/>
            <person name="Labutti K."/>
            <person name="Pangilinan J."/>
            <person name="Floch G.L."/>
            <person name="Makela M.R."/>
            <person name="Henrissat B."/>
            <person name="Grigoriev I.V."/>
            <person name="Crouch J.A."/>
            <person name="De Vries R.P."/>
            <person name="Sukno S.A."/>
            <person name="Thon M.R."/>
        </authorList>
    </citation>
    <scope>NUCLEOTIDE SEQUENCE</scope>
    <source>
        <strain evidence="2">CBS 125086</strain>
    </source>
</reference>
<accession>A0AAD8VA11</accession>
<dbReference type="AlphaFoldDB" id="A0AAD8VA11"/>
<organism evidence="2 3">
    <name type="scientific">Colletotrichum navitas</name>
    <dbReference type="NCBI Taxonomy" id="681940"/>
    <lineage>
        <taxon>Eukaryota</taxon>
        <taxon>Fungi</taxon>
        <taxon>Dikarya</taxon>
        <taxon>Ascomycota</taxon>
        <taxon>Pezizomycotina</taxon>
        <taxon>Sordariomycetes</taxon>
        <taxon>Hypocreomycetidae</taxon>
        <taxon>Glomerellales</taxon>
        <taxon>Glomerellaceae</taxon>
        <taxon>Colletotrichum</taxon>
        <taxon>Colletotrichum graminicola species complex</taxon>
    </lineage>
</organism>
<comment type="caution">
    <text evidence="2">The sequence shown here is derived from an EMBL/GenBank/DDBJ whole genome shotgun (WGS) entry which is preliminary data.</text>
</comment>
<protein>
    <recommendedName>
        <fullName evidence="4">Secreted protein</fullName>
    </recommendedName>
</protein>
<evidence type="ECO:0008006" key="4">
    <source>
        <dbReference type="Google" id="ProtNLM"/>
    </source>
</evidence>
<keyword evidence="3" id="KW-1185">Reference proteome</keyword>
<dbReference type="RefSeq" id="XP_060419271.1">
    <property type="nucleotide sequence ID" value="XM_060551835.1"/>
</dbReference>
<keyword evidence="1" id="KW-0732">Signal</keyword>
<sequence length="89" mass="9991">MQINICLLFFLSRETDAFPESRSNRHARTIPLREASIASLCYIHPLPSWACDCACALPVHSTLATDRKCRFPGRPCSGICCYVRPLSYA</sequence>
<dbReference type="EMBL" id="JAHLJV010000004">
    <property type="protein sequence ID" value="KAK1598594.1"/>
    <property type="molecule type" value="Genomic_DNA"/>
</dbReference>
<name>A0AAD8VA11_9PEZI</name>
<evidence type="ECO:0000256" key="1">
    <source>
        <dbReference type="SAM" id="SignalP"/>
    </source>
</evidence>
<feature type="signal peptide" evidence="1">
    <location>
        <begin position="1"/>
        <end position="17"/>
    </location>
</feature>
<dbReference type="Proteomes" id="UP001230504">
    <property type="component" value="Unassembled WGS sequence"/>
</dbReference>
<evidence type="ECO:0000313" key="2">
    <source>
        <dbReference type="EMBL" id="KAK1598594.1"/>
    </source>
</evidence>
<evidence type="ECO:0000313" key="3">
    <source>
        <dbReference type="Proteomes" id="UP001230504"/>
    </source>
</evidence>
<gene>
    <name evidence="2" type="ORF">LY79DRAFT_249266</name>
</gene>